<reference evidence="4 5" key="1">
    <citation type="submission" date="2018-10" db="EMBL/GenBank/DDBJ databases">
        <title>Transmission dynamics of multidrug resistant bacteria on intensive care unit surfaces.</title>
        <authorList>
            <person name="D'Souza A.W."/>
            <person name="Potter R.F."/>
            <person name="Wallace M."/>
            <person name="Shupe A."/>
            <person name="Patel S."/>
            <person name="Sun S."/>
            <person name="Gul D."/>
            <person name="Kwon J.H."/>
            <person name="Andleeb S."/>
            <person name="Burnham C.-A.D."/>
            <person name="Dantas G."/>
        </authorList>
    </citation>
    <scope>NUCLEOTIDE SEQUENCE [LARGE SCALE GENOMIC DNA]</scope>
    <source>
        <strain evidence="4 5">AS_373</strain>
    </source>
</reference>
<dbReference type="Gene3D" id="2.40.50.200">
    <property type="entry name" value="Bacterial OB-fold"/>
    <property type="match status" value="1"/>
</dbReference>
<evidence type="ECO:0000256" key="1">
    <source>
        <dbReference type="ARBA" id="ARBA00022729"/>
    </source>
</evidence>
<dbReference type="PANTHER" id="PTHR36571:SF2">
    <property type="entry name" value="PERIPLASMIC PROTEIN"/>
    <property type="match status" value="1"/>
</dbReference>
<dbReference type="PANTHER" id="PTHR36571">
    <property type="entry name" value="PROTEIN YGIW"/>
    <property type="match status" value="1"/>
</dbReference>
<dbReference type="Proteomes" id="UP000275331">
    <property type="component" value="Unassembled WGS sequence"/>
</dbReference>
<evidence type="ECO:0000256" key="3">
    <source>
        <dbReference type="SAM" id="SignalP"/>
    </source>
</evidence>
<feature type="signal peptide" evidence="3">
    <location>
        <begin position="1"/>
        <end position="20"/>
    </location>
</feature>
<proteinExistence type="predicted"/>
<dbReference type="AlphaFoldDB" id="A0A3R9G4P0"/>
<feature type="chain" id="PRO_5018572351" evidence="3">
    <location>
        <begin position="21"/>
        <end position="132"/>
    </location>
</feature>
<protein>
    <submittedName>
        <fullName evidence="4">NirD/YgiW/YdeI family stress tolerance protein</fullName>
    </submittedName>
</protein>
<dbReference type="EMBL" id="RHXB01000017">
    <property type="protein sequence ID" value="RSE22550.1"/>
    <property type="molecule type" value="Genomic_DNA"/>
</dbReference>
<evidence type="ECO:0000313" key="5">
    <source>
        <dbReference type="Proteomes" id="UP000275331"/>
    </source>
</evidence>
<dbReference type="OrthoDB" id="6413427at2"/>
<dbReference type="Pfam" id="PF04076">
    <property type="entry name" value="BOF"/>
    <property type="match status" value="1"/>
</dbReference>
<comment type="caution">
    <text evidence="4">The sequence shown here is derived from an EMBL/GenBank/DDBJ whole genome shotgun (WGS) entry which is preliminary data.</text>
</comment>
<organism evidence="4 5">
    <name type="scientific">Atlantibacter subterraneus</name>
    <dbReference type="NCBI Taxonomy" id="255519"/>
    <lineage>
        <taxon>Bacteria</taxon>
        <taxon>Pseudomonadati</taxon>
        <taxon>Pseudomonadota</taxon>
        <taxon>Gammaproteobacteria</taxon>
        <taxon>Enterobacterales</taxon>
        <taxon>Enterobacteriaceae</taxon>
        <taxon>Atlantibacter</taxon>
    </lineage>
</organism>
<name>A0A3R9G4P0_9ENTR</name>
<dbReference type="GeneID" id="84665034"/>
<evidence type="ECO:0000313" key="4">
    <source>
        <dbReference type="EMBL" id="RSE22550.1"/>
    </source>
</evidence>
<feature type="region of interest" description="Disordered" evidence="2">
    <location>
        <begin position="25"/>
        <end position="44"/>
    </location>
</feature>
<keyword evidence="1 3" id="KW-0732">Signal</keyword>
<gene>
    <name evidence="4" type="ORF">EGT71_20945</name>
</gene>
<dbReference type="SUPFAM" id="SSF101756">
    <property type="entry name" value="Hypothetical protein YgiW"/>
    <property type="match status" value="1"/>
</dbReference>
<dbReference type="InterPro" id="IPR036700">
    <property type="entry name" value="BOBF_sf"/>
</dbReference>
<evidence type="ECO:0000256" key="2">
    <source>
        <dbReference type="SAM" id="MobiDB-lite"/>
    </source>
</evidence>
<dbReference type="RefSeq" id="WP_125295182.1">
    <property type="nucleotide sequence ID" value="NZ_CP100494.1"/>
</dbReference>
<dbReference type="NCBIfam" id="NF033674">
    <property type="entry name" value="stress_OB_fold"/>
    <property type="match status" value="1"/>
</dbReference>
<sequence length="132" mass="14455">MMKAIHGILFLALVGFGAQAQQGDVLKQDKAPPPAHDQTDGYRGMEDARSMTIKQAMAMHDGASVSLRGNLIEQSDNHRYVLRDRTGEVEVVIPPEVAKDRQASPDELVGISGTLEKKGKTAHIVAHRFQKQ</sequence>
<accession>A0A3R9G4P0</accession>
<dbReference type="InterPro" id="IPR005220">
    <property type="entry name" value="CarO-like"/>
</dbReference>